<dbReference type="Pfam" id="PF03364">
    <property type="entry name" value="Polyketide_cyc"/>
    <property type="match status" value="1"/>
</dbReference>
<dbReference type="STRING" id="1416806.CAL12_07535"/>
<dbReference type="OrthoDB" id="3695445at2"/>
<dbReference type="AlphaFoldDB" id="A0A1W6YJH9"/>
<dbReference type="EMBL" id="CP021108">
    <property type="protein sequence ID" value="ARP80703.1"/>
    <property type="molecule type" value="Genomic_DNA"/>
</dbReference>
<protein>
    <recommendedName>
        <fullName evidence="2">Coenzyme Q-binding protein COQ10 START domain-containing protein</fullName>
    </recommendedName>
</protein>
<evidence type="ECO:0000313" key="4">
    <source>
        <dbReference type="Proteomes" id="UP000194151"/>
    </source>
</evidence>
<dbReference type="PANTHER" id="PTHR33824:SF7">
    <property type="entry name" value="POLYKETIDE CYCLASE_DEHYDRASE AND LIPID TRANSPORT SUPERFAMILY PROTEIN"/>
    <property type="match status" value="1"/>
</dbReference>
<dbReference type="InterPro" id="IPR047137">
    <property type="entry name" value="ORF3"/>
</dbReference>
<organism evidence="3 4">
    <name type="scientific">Bordetella genomosp. 8</name>
    <dbReference type="NCBI Taxonomy" id="1416806"/>
    <lineage>
        <taxon>Bacteria</taxon>
        <taxon>Pseudomonadati</taxon>
        <taxon>Pseudomonadota</taxon>
        <taxon>Betaproteobacteria</taxon>
        <taxon>Burkholderiales</taxon>
        <taxon>Alcaligenaceae</taxon>
        <taxon>Bordetella</taxon>
    </lineage>
</organism>
<dbReference type="Proteomes" id="UP000194151">
    <property type="component" value="Chromosome"/>
</dbReference>
<dbReference type="CDD" id="cd07817">
    <property type="entry name" value="SRPBCC_8"/>
    <property type="match status" value="1"/>
</dbReference>
<feature type="domain" description="Coenzyme Q-binding protein COQ10 START" evidence="2">
    <location>
        <begin position="108"/>
        <end position="214"/>
    </location>
</feature>
<dbReference type="PANTHER" id="PTHR33824">
    <property type="entry name" value="POLYKETIDE CYCLASE/DEHYDRASE AND LIPID TRANSPORT SUPERFAMILY PROTEIN"/>
    <property type="match status" value="1"/>
</dbReference>
<dbReference type="Gene3D" id="3.30.530.20">
    <property type="match status" value="1"/>
</dbReference>
<sequence>MLMASTTSKNVSQLLAFLSAKPELGPANLNDTERLMSGVGGGALVLAGLRRGGLVGVLAALAGGALVSRGLSGRCAVKARLAKTPHERAIAAERGWNTAAASSQRIVIQRPIAEVYAFCREFRNLPQFMEHVRTVEVMDGRRSHWTIEAPLGRSLEWDTVITEDVPGSRIAWESTPESPVRHTGSLSFSDVVGLGTEVQAVIAYEPPAGELGRIVSKLWGDSPGAQARDDLLRLKRFLEAGQDHVTASEDGD</sequence>
<name>A0A1W6YJH9_9BORD</name>
<dbReference type="KEGG" id="bgv:CAL12_07535"/>
<dbReference type="InterPro" id="IPR005031">
    <property type="entry name" value="COQ10_START"/>
</dbReference>
<evidence type="ECO:0000313" key="3">
    <source>
        <dbReference type="EMBL" id="ARP80703.1"/>
    </source>
</evidence>
<comment type="similarity">
    <text evidence="1">Belongs to the ribosome association toxin RatA family.</text>
</comment>
<dbReference type="InterPro" id="IPR023393">
    <property type="entry name" value="START-like_dom_sf"/>
</dbReference>
<dbReference type="SUPFAM" id="SSF55961">
    <property type="entry name" value="Bet v1-like"/>
    <property type="match status" value="1"/>
</dbReference>
<reference evidence="3 4" key="1">
    <citation type="submission" date="2017-05" db="EMBL/GenBank/DDBJ databases">
        <title>Complete and WGS of Bordetella genogroups.</title>
        <authorList>
            <person name="Spilker T."/>
            <person name="LiPuma J."/>
        </authorList>
    </citation>
    <scope>NUCLEOTIDE SEQUENCE [LARGE SCALE GENOMIC DNA]</scope>
    <source>
        <strain evidence="3 4">AU19157</strain>
    </source>
</reference>
<accession>A0A1W6YJH9</accession>
<proteinExistence type="inferred from homology"/>
<gene>
    <name evidence="3" type="ORF">CAL12_07535</name>
</gene>
<evidence type="ECO:0000259" key="2">
    <source>
        <dbReference type="Pfam" id="PF03364"/>
    </source>
</evidence>
<evidence type="ECO:0000256" key="1">
    <source>
        <dbReference type="ARBA" id="ARBA00008918"/>
    </source>
</evidence>
<keyword evidence="4" id="KW-1185">Reference proteome</keyword>